<keyword evidence="11" id="KW-1185">Reference proteome</keyword>
<dbReference type="GO" id="GO:0008237">
    <property type="term" value="F:metallopeptidase activity"/>
    <property type="evidence" value="ECO:0007669"/>
    <property type="project" value="UniProtKB-KW"/>
</dbReference>
<reference evidence="10 11" key="1">
    <citation type="submission" date="2015-10" db="EMBL/GenBank/DDBJ databases">
        <title>Genome sequencing and analysis of members of genus Stenotrophomonas.</title>
        <authorList>
            <person name="Patil P.P."/>
            <person name="Midha S."/>
            <person name="Patil P.B."/>
        </authorList>
    </citation>
    <scope>NUCLEOTIDE SEQUENCE [LARGE SCALE GENOMIC DNA]</scope>
    <source>
        <strain evidence="10 11">JCM 9942</strain>
    </source>
</reference>
<protein>
    <recommendedName>
        <fullName evidence="12">Zinc protease</fullName>
    </recommendedName>
</protein>
<evidence type="ECO:0000256" key="6">
    <source>
        <dbReference type="ARBA" id="ARBA00023049"/>
    </source>
</evidence>
<evidence type="ECO:0000313" key="11">
    <source>
        <dbReference type="Proteomes" id="UP000050836"/>
    </source>
</evidence>
<keyword evidence="4" id="KW-0378">Hydrolase</keyword>
<keyword evidence="6" id="KW-0482">Metalloprotease</keyword>
<dbReference type="InterPro" id="IPR011765">
    <property type="entry name" value="Pept_M16_N"/>
</dbReference>
<dbReference type="Pfam" id="PF00675">
    <property type="entry name" value="Peptidase_M16"/>
    <property type="match status" value="1"/>
</dbReference>
<evidence type="ECO:0000256" key="2">
    <source>
        <dbReference type="ARBA" id="ARBA00022670"/>
    </source>
</evidence>
<dbReference type="AlphaFoldDB" id="A0A0R0AFC1"/>
<evidence type="ECO:0000256" key="7">
    <source>
        <dbReference type="SAM" id="SignalP"/>
    </source>
</evidence>
<evidence type="ECO:0008006" key="12">
    <source>
        <dbReference type="Google" id="ProtNLM"/>
    </source>
</evidence>
<dbReference type="RefSeq" id="WP_057506357.1">
    <property type="nucleotide sequence ID" value="NZ_LLXS01000038.1"/>
</dbReference>
<organism evidence="10 11">
    <name type="scientific">Stenotrophomonas pictorum JCM 9942</name>
    <dbReference type="NCBI Taxonomy" id="1236960"/>
    <lineage>
        <taxon>Bacteria</taxon>
        <taxon>Pseudomonadati</taxon>
        <taxon>Pseudomonadota</taxon>
        <taxon>Gammaproteobacteria</taxon>
        <taxon>Lysobacterales</taxon>
        <taxon>Lysobacteraceae</taxon>
        <taxon>Stenotrophomonas</taxon>
    </lineage>
</organism>
<dbReference type="InterPro" id="IPR050361">
    <property type="entry name" value="MPP/UQCRC_Complex"/>
</dbReference>
<feature type="signal peptide" evidence="7">
    <location>
        <begin position="1"/>
        <end position="27"/>
    </location>
</feature>
<evidence type="ECO:0000256" key="1">
    <source>
        <dbReference type="ARBA" id="ARBA00001947"/>
    </source>
</evidence>
<feature type="chain" id="PRO_5006390692" description="Zinc protease" evidence="7">
    <location>
        <begin position="28"/>
        <end position="447"/>
    </location>
</feature>
<dbReference type="PANTHER" id="PTHR11851">
    <property type="entry name" value="METALLOPROTEASE"/>
    <property type="match status" value="1"/>
</dbReference>
<dbReference type="InterPro" id="IPR011249">
    <property type="entry name" value="Metalloenz_LuxS/M16"/>
</dbReference>
<dbReference type="GO" id="GO:0046872">
    <property type="term" value="F:metal ion binding"/>
    <property type="evidence" value="ECO:0007669"/>
    <property type="project" value="UniProtKB-KW"/>
</dbReference>
<feature type="domain" description="Peptidase M16 C-terminal" evidence="9">
    <location>
        <begin position="200"/>
        <end position="377"/>
    </location>
</feature>
<comment type="cofactor">
    <cofactor evidence="1">
        <name>Zn(2+)</name>
        <dbReference type="ChEBI" id="CHEBI:29105"/>
    </cofactor>
</comment>
<evidence type="ECO:0000256" key="4">
    <source>
        <dbReference type="ARBA" id="ARBA00022801"/>
    </source>
</evidence>
<proteinExistence type="predicted"/>
<dbReference type="GO" id="GO:0006508">
    <property type="term" value="P:proteolysis"/>
    <property type="evidence" value="ECO:0007669"/>
    <property type="project" value="UniProtKB-KW"/>
</dbReference>
<keyword evidence="3" id="KW-0479">Metal-binding</keyword>
<name>A0A0R0AFC1_9GAMM</name>
<evidence type="ECO:0000259" key="8">
    <source>
        <dbReference type="Pfam" id="PF00675"/>
    </source>
</evidence>
<dbReference type="InterPro" id="IPR007863">
    <property type="entry name" value="Peptidase_M16_C"/>
</dbReference>
<gene>
    <name evidence="10" type="ORF">ARC78_13045</name>
</gene>
<dbReference type="Gene3D" id="3.30.830.10">
    <property type="entry name" value="Metalloenzyme, LuxS/M16 peptidase-like"/>
    <property type="match status" value="2"/>
</dbReference>
<feature type="domain" description="Peptidase M16 N-terminal" evidence="8">
    <location>
        <begin position="84"/>
        <end position="176"/>
    </location>
</feature>
<evidence type="ECO:0000313" key="10">
    <source>
        <dbReference type="EMBL" id="KRG40116.1"/>
    </source>
</evidence>
<evidence type="ECO:0000256" key="5">
    <source>
        <dbReference type="ARBA" id="ARBA00022833"/>
    </source>
</evidence>
<keyword evidence="5" id="KW-0862">Zinc</keyword>
<keyword evidence="7" id="KW-0732">Signal</keyword>
<comment type="caution">
    <text evidence="10">The sequence shown here is derived from an EMBL/GenBank/DDBJ whole genome shotgun (WGS) entry which is preliminary data.</text>
</comment>
<accession>A0A0R0AFC1</accession>
<evidence type="ECO:0000259" key="9">
    <source>
        <dbReference type="Pfam" id="PF05193"/>
    </source>
</evidence>
<keyword evidence="2" id="KW-0645">Protease</keyword>
<dbReference type="SUPFAM" id="SSF63411">
    <property type="entry name" value="LuxS/MPP-like metallohydrolase"/>
    <property type="match status" value="2"/>
</dbReference>
<dbReference type="Proteomes" id="UP000050836">
    <property type="component" value="Unassembled WGS sequence"/>
</dbReference>
<evidence type="ECO:0000256" key="3">
    <source>
        <dbReference type="ARBA" id="ARBA00022723"/>
    </source>
</evidence>
<dbReference type="Pfam" id="PF05193">
    <property type="entry name" value="Peptidase_M16_C"/>
    <property type="match status" value="1"/>
</dbReference>
<sequence>MKNAKRNLMFPLVLAASFCLSPLLAQAGVADTAVRAEAAGVDLIIYPMDVKDVVTITGAMPLGDAFIASKSDNPAVPTLTAMLLQAGTLKRDKFAIADALDSIGASLSISPGPARISVYGKSLKRDMPTVVDALAEQLREPAFTAEELAKAKVQLEAALRQASENPGTMARETLMLSIFPRGSYNAPVPREDMLKAVPAVTLEQIKAFHSKYYGPEHMTLVFTGDVDAKAIEQAVTHGFGGWSGGVDYLRTAPARIKPKTFEHSIAMKDKSSTSVFFGQSTGLRQTDADYVPLMVGVDVLGSGFTGRLMAAVRAKEGLTYGIGGNLLGSDYMDGGFAISTTFAPELLDKGIASTRRELLHWWKDGITAEELAGRKQAMVGSYQVGLGNTDGMASAILGTVERGVGLEWLDNYPSMIESVTREQINTAIRTYIDPKQMVMVKAGTFGK</sequence>
<dbReference type="EMBL" id="LLXS01000038">
    <property type="protein sequence ID" value="KRG40116.1"/>
    <property type="molecule type" value="Genomic_DNA"/>
</dbReference>
<dbReference type="PANTHER" id="PTHR11851:SF149">
    <property type="entry name" value="GH01077P"/>
    <property type="match status" value="1"/>
</dbReference>